<proteinExistence type="inferred from homology"/>
<feature type="coiled-coil region" evidence="16">
    <location>
        <begin position="110"/>
        <end position="137"/>
    </location>
</feature>
<evidence type="ECO:0000256" key="17">
    <source>
        <dbReference type="SAM" id="MobiDB-lite"/>
    </source>
</evidence>
<reference evidence="18" key="3">
    <citation type="submission" date="2025-09" db="UniProtKB">
        <authorList>
            <consortium name="Ensembl"/>
        </authorList>
    </citation>
    <scope>IDENTIFICATION</scope>
</reference>
<keyword evidence="3" id="KW-0813">Transport</keyword>
<comment type="subcellular location">
    <subcellularLocation>
        <location evidence="1">Mitochondrion inner membrane</location>
    </subcellularLocation>
</comment>
<comment type="function">
    <text evidence="13">Subunit e, of the mitochondrial membrane ATP synthase complex (F(1)F(0) ATP synthase or Complex V) that produces ATP from ADP in the presence of a proton gradient across the membrane which is generated by electron transport complexes of the respiratory chain. ATP synthase complex consist of a soluble F(1) head domain - the catalytic core - and a membrane F(1) domain - the membrane proton channel. These two domains are linked by a central stalk rotating inside the F(1) region and a stationary peripheral stalk. During catalysis, ATP synthesis in the catalytic domain of F(1) is coupled via a rotary mechanism of the central stalk subunits to proton translocation. In vivo, can only synthesize ATP although its ATP hydrolase activity can be activated artificially in vitro. Part of the complex F(0) domain.</text>
</comment>
<dbReference type="PANTHER" id="PTHR12427">
    <property type="entry name" value="ATP SYNTHASE E CHAIN, MITOCHONDRIAL"/>
    <property type="match status" value="1"/>
</dbReference>
<evidence type="ECO:0000256" key="5">
    <source>
        <dbReference type="ARBA" id="ARBA00022781"/>
    </source>
</evidence>
<dbReference type="Ensembl" id="ENSBGRT00000038551.1">
    <property type="protein sequence ID" value="ENSBGRP00000033352.1"/>
    <property type="gene ID" value="ENSBGRG00000020937.1"/>
</dbReference>
<dbReference type="Pfam" id="PF05680">
    <property type="entry name" value="ATP-synt_E"/>
    <property type="match status" value="1"/>
</dbReference>
<evidence type="ECO:0000313" key="19">
    <source>
        <dbReference type="Proteomes" id="UP000694520"/>
    </source>
</evidence>
<comment type="similarity">
    <text evidence="2">Belongs to the ATPase e subunit family.</text>
</comment>
<evidence type="ECO:0000256" key="7">
    <source>
        <dbReference type="ARBA" id="ARBA00022990"/>
    </source>
</evidence>
<dbReference type="GeneTree" id="ENSGT00390000005102"/>
<sequence length="231" mass="24444">MRKPPRAAPDDVTRACARAICPPAARGRHSASSPCGRRMRTPGRASASASPRCSGPCGILFGPNCASGARVTDSMVPPVQVSPLIKLGRYSALFLGMAYGAKRYNYLKPRAEEERRLAAEEKKKRDEQKRIERELAEGGHAFGSPRSVPRPAGFSETAAASYGAASGEERLPSPFPLAPGPSSAEWGRGGEGEPLLGAGANLPLVRLGPWTLEVNCLSLRGHTTGARLHPP</sequence>
<keyword evidence="16" id="KW-0175">Coiled coil</keyword>
<dbReference type="PANTHER" id="PTHR12427:SF1">
    <property type="entry name" value="ATP SYNTHASE SUBUNIT E, MITOCHONDRIAL"/>
    <property type="match status" value="1"/>
</dbReference>
<evidence type="ECO:0000256" key="8">
    <source>
        <dbReference type="ARBA" id="ARBA00023065"/>
    </source>
</evidence>
<feature type="region of interest" description="Disordered" evidence="17">
    <location>
        <begin position="25"/>
        <end position="50"/>
    </location>
</feature>
<evidence type="ECO:0000256" key="1">
    <source>
        <dbReference type="ARBA" id="ARBA00004273"/>
    </source>
</evidence>
<keyword evidence="8" id="KW-0406">Ion transport</keyword>
<dbReference type="GO" id="GO:0045259">
    <property type="term" value="C:proton-transporting ATP synthase complex"/>
    <property type="evidence" value="ECO:0007669"/>
    <property type="project" value="UniProtKB-KW"/>
</dbReference>
<dbReference type="Proteomes" id="UP000694520">
    <property type="component" value="Chromosome 6"/>
</dbReference>
<keyword evidence="10" id="KW-0472">Membrane</keyword>
<feature type="region of interest" description="Disordered" evidence="17">
    <location>
        <begin position="159"/>
        <end position="197"/>
    </location>
</feature>
<accession>A0A8B9YBW6</accession>
<name>A0A8B9YBW6_BOSMU</name>
<comment type="subunit">
    <text evidence="14">Component of the ATP synthase complex composed at least of ATP5F1A/subunit alpha, ATP5F1B/subunit beta, ATP5MC1/subunit c (homooctomer), MT-ATP6/subunit a, MT-ATP8/subunit 8, ATP5ME/subunit e, ATP5MF/subunit f, ATP5MG/subunit g, ATP5MK/subunit k, ATP5MJ/subunit j, ATP5F1C/subunit gamma, ATP5F1D/subunit delta, ATP5F1E/subunit epsilon, ATP5PF/subunit F6, ATP5PB/subunit b, ATP5PD/subunit d, ATP5PO/subunit OSCP. ATP synthase complex consists of a soluble F(1) head domain (subunits alpha(3) and beta(3)) - the catalytic core - and a membrane F(0) domain - the membrane proton channel (subunits c, a, 8, e, f, g, k and j). These two domains are linked by a central stalk (subunits gamma, delta, and epsilon) rotating inside the F1 region and a stationary peripheral stalk (subunits F6, b, d, and OSCP).</text>
</comment>
<evidence type="ECO:0000256" key="13">
    <source>
        <dbReference type="ARBA" id="ARBA00057306"/>
    </source>
</evidence>
<organism evidence="18 19">
    <name type="scientific">Bos mutus grunniens</name>
    <name type="common">Wild yak</name>
    <name type="synonym">Bos grunniens</name>
    <dbReference type="NCBI Taxonomy" id="30521"/>
    <lineage>
        <taxon>Eukaryota</taxon>
        <taxon>Metazoa</taxon>
        <taxon>Chordata</taxon>
        <taxon>Craniata</taxon>
        <taxon>Vertebrata</taxon>
        <taxon>Euteleostomi</taxon>
        <taxon>Mammalia</taxon>
        <taxon>Eutheria</taxon>
        <taxon>Laurasiatheria</taxon>
        <taxon>Artiodactyla</taxon>
        <taxon>Ruminantia</taxon>
        <taxon>Pecora</taxon>
        <taxon>Bovidae</taxon>
        <taxon>Bovinae</taxon>
        <taxon>Bos</taxon>
    </lineage>
</organism>
<keyword evidence="11" id="KW-0066">ATP synthesis</keyword>
<evidence type="ECO:0000256" key="12">
    <source>
        <dbReference type="ARBA" id="ARBA00032202"/>
    </source>
</evidence>
<evidence type="ECO:0000313" key="18">
    <source>
        <dbReference type="Ensembl" id="ENSBGRP00000033352.1"/>
    </source>
</evidence>
<dbReference type="GO" id="GO:0005743">
    <property type="term" value="C:mitochondrial inner membrane"/>
    <property type="evidence" value="ECO:0007669"/>
    <property type="project" value="UniProtKB-SubCell"/>
</dbReference>
<dbReference type="GO" id="GO:0015078">
    <property type="term" value="F:proton transmembrane transporter activity"/>
    <property type="evidence" value="ECO:0007669"/>
    <property type="project" value="InterPro"/>
</dbReference>
<protein>
    <recommendedName>
        <fullName evidence="15">ATP synthase F(0) complex subunit e, mitochondrial</fullName>
    </recommendedName>
    <alternativeName>
        <fullName evidence="12">ATP synthase membrane subunit e</fullName>
    </alternativeName>
</protein>
<keyword evidence="7" id="KW-0007">Acetylation</keyword>
<evidence type="ECO:0000256" key="16">
    <source>
        <dbReference type="SAM" id="Coils"/>
    </source>
</evidence>
<evidence type="ECO:0000256" key="2">
    <source>
        <dbReference type="ARBA" id="ARBA00007333"/>
    </source>
</evidence>
<evidence type="ECO:0000256" key="4">
    <source>
        <dbReference type="ARBA" id="ARBA00022547"/>
    </source>
</evidence>
<reference evidence="18" key="1">
    <citation type="submission" date="2019-05" db="EMBL/GenBank/DDBJ databases">
        <authorList>
            <person name="Zhang S."/>
            <person name="Liu J."/>
        </authorList>
    </citation>
    <scope>NUCLEOTIDE SEQUENCE [LARGE SCALE GENOMIC DNA]</scope>
</reference>
<evidence type="ECO:0000256" key="6">
    <source>
        <dbReference type="ARBA" id="ARBA00022792"/>
    </source>
</evidence>
<evidence type="ECO:0000256" key="14">
    <source>
        <dbReference type="ARBA" id="ARBA00064647"/>
    </source>
</evidence>
<keyword evidence="6" id="KW-0999">Mitochondrion inner membrane</keyword>
<evidence type="ECO:0000256" key="10">
    <source>
        <dbReference type="ARBA" id="ARBA00023136"/>
    </source>
</evidence>
<keyword evidence="19" id="KW-1185">Reference proteome</keyword>
<evidence type="ECO:0000256" key="15">
    <source>
        <dbReference type="ARBA" id="ARBA00074682"/>
    </source>
</evidence>
<evidence type="ECO:0000256" key="3">
    <source>
        <dbReference type="ARBA" id="ARBA00022448"/>
    </source>
</evidence>
<evidence type="ECO:0000256" key="11">
    <source>
        <dbReference type="ARBA" id="ARBA00023310"/>
    </source>
</evidence>
<keyword evidence="9" id="KW-0496">Mitochondrion</keyword>
<reference evidence="18" key="2">
    <citation type="submission" date="2025-08" db="UniProtKB">
        <authorList>
            <consortium name="Ensembl"/>
        </authorList>
    </citation>
    <scope>IDENTIFICATION</scope>
</reference>
<dbReference type="GO" id="GO:0015986">
    <property type="term" value="P:proton motive force-driven ATP synthesis"/>
    <property type="evidence" value="ECO:0007669"/>
    <property type="project" value="InterPro"/>
</dbReference>
<evidence type="ECO:0000256" key="9">
    <source>
        <dbReference type="ARBA" id="ARBA00023128"/>
    </source>
</evidence>
<keyword evidence="5" id="KW-0375">Hydrogen ion transport</keyword>
<keyword evidence="4" id="KW-0138">CF(0)</keyword>
<dbReference type="InterPro" id="IPR008386">
    <property type="entry name" value="ATP_synth_F0_esu_mt"/>
</dbReference>
<dbReference type="AlphaFoldDB" id="A0A8B9YBW6"/>